<evidence type="ECO:0000256" key="1">
    <source>
        <dbReference type="ARBA" id="ARBA00004651"/>
    </source>
</evidence>
<sequence>MSQPRIWTRDFISISLSNFFVFLVFYGLLTTLPIYVVDRLQGTESQAGLIVTIFLLAAILVRPFSGKLLEAFGKKRMLLISAIFFGLLCIPYLFVTDLSSLLVLRFIHGITFSIATTATGAIAADTIPAERRGEGLGYYAMSMNVAVVVGPSLALTIINAVGFNPLFVIFVGVLAIGFFFIATLRTEEVQLTEKPSWKFTIDDLFEKRSIRVALIGSFVAFTYSSIISFISIYTKSLGLLQASTYFFAVFAMAMLLSRPVTGKLFDRVGPSYVMIPCLVLYSIGLLMLAQADGTTGIILAAVLIGLGYGTLVPSFQTLAVQAAPPKRSGHATATFFTFFDSGIALGSSLLGIVVSRFGYVELYMTCSALVLFIVVAFYVFFTKHQAKQQTA</sequence>
<dbReference type="InterPro" id="IPR052714">
    <property type="entry name" value="MFS_Exporter"/>
</dbReference>
<feature type="transmembrane region" description="Helical" evidence="6">
    <location>
        <begin position="360"/>
        <end position="381"/>
    </location>
</feature>
<feature type="transmembrane region" description="Helical" evidence="6">
    <location>
        <begin position="47"/>
        <end position="65"/>
    </location>
</feature>
<dbReference type="EMBL" id="AVPE01000006">
    <property type="protein sequence ID" value="KGX92349.1"/>
    <property type="molecule type" value="Genomic_DNA"/>
</dbReference>
<dbReference type="InterPro" id="IPR036259">
    <property type="entry name" value="MFS_trans_sf"/>
</dbReference>
<feature type="transmembrane region" description="Helical" evidence="6">
    <location>
        <begin position="297"/>
        <end position="320"/>
    </location>
</feature>
<dbReference type="PANTHER" id="PTHR23531">
    <property type="entry name" value="QUINOLENE RESISTANCE PROTEIN NORA"/>
    <property type="match status" value="1"/>
</dbReference>
<feature type="transmembrane region" description="Helical" evidence="6">
    <location>
        <begin position="12"/>
        <end position="35"/>
    </location>
</feature>
<evidence type="ECO:0000313" key="9">
    <source>
        <dbReference type="Proteomes" id="UP000030528"/>
    </source>
</evidence>
<proteinExistence type="predicted"/>
<feature type="domain" description="Major facilitator superfamily (MFS) profile" evidence="7">
    <location>
        <begin position="11"/>
        <end position="385"/>
    </location>
</feature>
<gene>
    <name evidence="8" type="ORF">N781_16470</name>
</gene>
<accession>A0A0A5GK11</accession>
<reference evidence="8 9" key="1">
    <citation type="submission" date="2013-08" db="EMBL/GenBank/DDBJ databases">
        <authorList>
            <person name="Huang J."/>
            <person name="Wang G."/>
        </authorList>
    </citation>
    <scope>NUCLEOTIDE SEQUENCE [LARGE SCALE GENOMIC DNA]</scope>
    <source>
        <strain evidence="8 9">JSM 076056</strain>
    </source>
</reference>
<dbReference type="AlphaFoldDB" id="A0A0A5GK11"/>
<dbReference type="Proteomes" id="UP000030528">
    <property type="component" value="Unassembled WGS sequence"/>
</dbReference>
<evidence type="ECO:0000256" key="4">
    <source>
        <dbReference type="ARBA" id="ARBA00022989"/>
    </source>
</evidence>
<dbReference type="Pfam" id="PF07690">
    <property type="entry name" value="MFS_1"/>
    <property type="match status" value="1"/>
</dbReference>
<dbReference type="PROSITE" id="PS50850">
    <property type="entry name" value="MFS"/>
    <property type="match status" value="1"/>
</dbReference>
<keyword evidence="3 6" id="KW-0812">Transmembrane</keyword>
<dbReference type="InterPro" id="IPR020846">
    <property type="entry name" value="MFS_dom"/>
</dbReference>
<dbReference type="OrthoDB" id="9814001at2"/>
<keyword evidence="5 6" id="KW-0472">Membrane</keyword>
<dbReference type="GO" id="GO:0022857">
    <property type="term" value="F:transmembrane transporter activity"/>
    <property type="evidence" value="ECO:0007669"/>
    <property type="project" value="InterPro"/>
</dbReference>
<feature type="transmembrane region" description="Helical" evidence="6">
    <location>
        <begin position="269"/>
        <end position="291"/>
    </location>
</feature>
<dbReference type="PANTHER" id="PTHR23531:SF2">
    <property type="entry name" value="PERMEASE"/>
    <property type="match status" value="1"/>
</dbReference>
<feature type="transmembrane region" description="Helical" evidence="6">
    <location>
        <begin position="332"/>
        <end position="354"/>
    </location>
</feature>
<feature type="transmembrane region" description="Helical" evidence="6">
    <location>
        <begin position="77"/>
        <end position="95"/>
    </location>
</feature>
<evidence type="ECO:0000256" key="5">
    <source>
        <dbReference type="ARBA" id="ARBA00023136"/>
    </source>
</evidence>
<protein>
    <submittedName>
        <fullName evidence="8">MFS transporter</fullName>
    </submittedName>
</protein>
<evidence type="ECO:0000259" key="7">
    <source>
        <dbReference type="PROSITE" id="PS50850"/>
    </source>
</evidence>
<dbReference type="RefSeq" id="WP_026800511.1">
    <property type="nucleotide sequence ID" value="NZ_AULI01000008.1"/>
</dbReference>
<feature type="transmembrane region" description="Helical" evidence="6">
    <location>
        <begin position="136"/>
        <end position="160"/>
    </location>
</feature>
<dbReference type="InterPro" id="IPR011701">
    <property type="entry name" value="MFS"/>
</dbReference>
<name>A0A0A5GK11_9BACI</name>
<dbReference type="Gene3D" id="1.20.1250.20">
    <property type="entry name" value="MFS general substrate transporter like domains"/>
    <property type="match status" value="1"/>
</dbReference>
<comment type="caution">
    <text evidence="8">The sequence shown here is derived from an EMBL/GenBank/DDBJ whole genome shotgun (WGS) entry which is preliminary data.</text>
</comment>
<evidence type="ECO:0000313" key="8">
    <source>
        <dbReference type="EMBL" id="KGX92349.1"/>
    </source>
</evidence>
<keyword evidence="2" id="KW-0813">Transport</keyword>
<feature type="transmembrane region" description="Helical" evidence="6">
    <location>
        <begin position="166"/>
        <end position="184"/>
    </location>
</feature>
<keyword evidence="4 6" id="KW-1133">Transmembrane helix</keyword>
<feature type="transmembrane region" description="Helical" evidence="6">
    <location>
        <begin position="101"/>
        <end position="124"/>
    </location>
</feature>
<evidence type="ECO:0000256" key="2">
    <source>
        <dbReference type="ARBA" id="ARBA00022448"/>
    </source>
</evidence>
<feature type="transmembrane region" description="Helical" evidence="6">
    <location>
        <begin position="239"/>
        <end position="257"/>
    </location>
</feature>
<keyword evidence="9" id="KW-1185">Reference proteome</keyword>
<comment type="subcellular location">
    <subcellularLocation>
        <location evidence="1">Cell membrane</location>
        <topology evidence="1">Multi-pass membrane protein</topology>
    </subcellularLocation>
</comment>
<organism evidence="8 9">
    <name type="scientific">Pontibacillus halophilus JSM 076056 = DSM 19796</name>
    <dbReference type="NCBI Taxonomy" id="1385510"/>
    <lineage>
        <taxon>Bacteria</taxon>
        <taxon>Bacillati</taxon>
        <taxon>Bacillota</taxon>
        <taxon>Bacilli</taxon>
        <taxon>Bacillales</taxon>
        <taxon>Bacillaceae</taxon>
        <taxon>Pontibacillus</taxon>
    </lineage>
</organism>
<evidence type="ECO:0000256" key="3">
    <source>
        <dbReference type="ARBA" id="ARBA00022692"/>
    </source>
</evidence>
<dbReference type="eggNOG" id="COG2814">
    <property type="taxonomic scope" value="Bacteria"/>
</dbReference>
<evidence type="ECO:0000256" key="6">
    <source>
        <dbReference type="SAM" id="Phobius"/>
    </source>
</evidence>
<dbReference type="SUPFAM" id="SSF103473">
    <property type="entry name" value="MFS general substrate transporter"/>
    <property type="match status" value="1"/>
</dbReference>
<dbReference type="GO" id="GO:0005886">
    <property type="term" value="C:plasma membrane"/>
    <property type="evidence" value="ECO:0007669"/>
    <property type="project" value="UniProtKB-SubCell"/>
</dbReference>
<dbReference type="STRING" id="1385510.GCA_000425205_02140"/>
<dbReference type="CDD" id="cd17489">
    <property type="entry name" value="MFS_YfcJ_like"/>
    <property type="match status" value="1"/>
</dbReference>
<feature type="transmembrane region" description="Helical" evidence="6">
    <location>
        <begin position="212"/>
        <end position="233"/>
    </location>
</feature>